<dbReference type="OrthoDB" id="5969911at2"/>
<evidence type="ECO:0000259" key="1">
    <source>
        <dbReference type="Pfam" id="PF06259"/>
    </source>
</evidence>
<evidence type="ECO:0000313" key="2">
    <source>
        <dbReference type="EMBL" id="KNB49391.1"/>
    </source>
</evidence>
<dbReference type="ESTHER" id="9actn-a0a0k9x8g3">
    <property type="family name" value="Duf_1023"/>
</dbReference>
<evidence type="ECO:0000313" key="3">
    <source>
        <dbReference type="Proteomes" id="UP000037288"/>
    </source>
</evidence>
<reference evidence="3" key="1">
    <citation type="submission" date="2015-07" db="EMBL/GenBank/DDBJ databases">
        <title>Draft genome sequence of Streptomyces sp. CMAA 1322, a bacterium isolated from Caatinga biome, from dry forest semiarid of Brazil.</title>
        <authorList>
            <person name="Santos S.N."/>
            <person name="Gacesa R."/>
            <person name="Taketani R.G."/>
            <person name="Long P.F."/>
            <person name="Melo I.S."/>
        </authorList>
    </citation>
    <scope>NUCLEOTIDE SEQUENCE [LARGE SCALE GENOMIC DNA]</scope>
    <source>
        <strain evidence="3">CMAA 1322</strain>
    </source>
</reference>
<proteinExistence type="predicted"/>
<dbReference type="EMBL" id="LFXA01000018">
    <property type="protein sequence ID" value="KNB49391.1"/>
    <property type="molecule type" value="Genomic_DNA"/>
</dbReference>
<comment type="caution">
    <text evidence="2">The sequence shown here is derived from an EMBL/GenBank/DDBJ whole genome shotgun (WGS) entry which is preliminary data.</text>
</comment>
<accession>A0A0K9X8G3</accession>
<protein>
    <recommendedName>
        <fullName evidence="1">DUF1023 domain-containing protein</fullName>
    </recommendedName>
</protein>
<dbReference type="InterPro" id="IPR010427">
    <property type="entry name" value="DUF1023"/>
</dbReference>
<dbReference type="AlphaFoldDB" id="A0A0K9X8G3"/>
<gene>
    <name evidence="2" type="ORF">AC230_29480</name>
</gene>
<dbReference type="Pfam" id="PF06259">
    <property type="entry name" value="Abhydrolase_8"/>
    <property type="match status" value="1"/>
</dbReference>
<dbReference type="STRING" id="1678637.AC230_29480"/>
<keyword evidence="3" id="KW-1185">Reference proteome</keyword>
<dbReference type="Proteomes" id="UP000037288">
    <property type="component" value="Unassembled WGS sequence"/>
</dbReference>
<dbReference type="PATRIC" id="fig|1678637.3.peg.6282"/>
<sequence>MVTIDELRKLDTSKFTNAAKAWGAISNRASAAKRRVDSEMIAKVGETQKGEAAQAAIKSLKRLSDNYQYIHAECGLIRTALDGLAQDLAAPQRKLKLALEDAAQRKFTVGADGSVEYPRVSFDKLPAPALQQPAQGGGLMLQADPNAAKAQEIADHIASALREAAEIDGRYAGALGKLTTNGDLSKTDWADVAADMKSVQGANRSLAQELNDRKKKSPYENAEWWKKLPQDRKDELIAAFPDKVGNLDGIPSAVRDQANREYLPALMGKLEAQGDEDSMTKLEGLRGIDEKLRENKGGPIFLLGIGDEGNGRAIVSYGNPDTAKNVSAYVPGLGTKLDGDFADGTVKRAMQTAKGARRYEKSTASIVWLGYDAPLMGPDKWLKNFDVAGEENAEKGAPAYDSFLKGIRATNENNHPHVTAIGHSYGSLTVGKASQEPGGIPADDIVLLGSPGTGVDKAEDLGVGKDHVYVGAAENDMVSKLPSKKDAVIGTIGTVGLGPFGGWAATELLGDEKNWFGTDPANADFGAHRFKVADGPSVFHKNPMAAHSGYFDPDRDRESANNIALVVSGHGDKITTQEHR</sequence>
<name>A0A0K9X8G3_9ACTN</name>
<organism evidence="2 3">
    <name type="scientific">Streptomyces caatingaensis</name>
    <dbReference type="NCBI Taxonomy" id="1678637"/>
    <lineage>
        <taxon>Bacteria</taxon>
        <taxon>Bacillati</taxon>
        <taxon>Actinomycetota</taxon>
        <taxon>Actinomycetes</taxon>
        <taxon>Kitasatosporales</taxon>
        <taxon>Streptomycetaceae</taxon>
        <taxon>Streptomyces</taxon>
    </lineage>
</organism>
<feature type="domain" description="DUF1023" evidence="1">
    <location>
        <begin position="309"/>
        <end position="482"/>
    </location>
</feature>
<dbReference type="RefSeq" id="WP_049719342.1">
    <property type="nucleotide sequence ID" value="NZ_LFXA01000018.1"/>
</dbReference>